<dbReference type="InterPro" id="IPR001034">
    <property type="entry name" value="DeoR_HTH"/>
</dbReference>
<evidence type="ECO:0000256" key="3">
    <source>
        <dbReference type="ARBA" id="ARBA00023163"/>
    </source>
</evidence>
<feature type="domain" description="HTH deoR-type" evidence="4">
    <location>
        <begin position="3"/>
        <end position="58"/>
    </location>
</feature>
<dbReference type="InterPro" id="IPR014036">
    <property type="entry name" value="DeoR-like_C"/>
</dbReference>
<name>A0ABS6TEI0_9ENTE</name>
<accession>A0ABS6TEI0</accession>
<keyword evidence="2 5" id="KW-0238">DNA-binding</keyword>
<evidence type="ECO:0000256" key="2">
    <source>
        <dbReference type="ARBA" id="ARBA00023125"/>
    </source>
</evidence>
<dbReference type="PROSITE" id="PS51000">
    <property type="entry name" value="HTH_DEOR_2"/>
    <property type="match status" value="1"/>
</dbReference>
<evidence type="ECO:0000256" key="1">
    <source>
        <dbReference type="ARBA" id="ARBA00023015"/>
    </source>
</evidence>
<dbReference type="InterPro" id="IPR050313">
    <property type="entry name" value="Carb_Metab_HTH_regulators"/>
</dbReference>
<dbReference type="SMART" id="SM01134">
    <property type="entry name" value="DeoRC"/>
    <property type="match status" value="1"/>
</dbReference>
<dbReference type="GO" id="GO:0003677">
    <property type="term" value="F:DNA binding"/>
    <property type="evidence" value="ECO:0007669"/>
    <property type="project" value="UniProtKB-KW"/>
</dbReference>
<dbReference type="SMART" id="SM00420">
    <property type="entry name" value="HTH_DEOR"/>
    <property type="match status" value="1"/>
</dbReference>
<dbReference type="EMBL" id="JAHUZB010000004">
    <property type="protein sequence ID" value="MBV7391315.1"/>
    <property type="molecule type" value="Genomic_DNA"/>
</dbReference>
<evidence type="ECO:0000259" key="4">
    <source>
        <dbReference type="PROSITE" id="PS51000"/>
    </source>
</evidence>
<comment type="caution">
    <text evidence="5">The sequence shown here is derived from an EMBL/GenBank/DDBJ whole genome shotgun (WGS) entry which is preliminary data.</text>
</comment>
<dbReference type="Proteomes" id="UP000774130">
    <property type="component" value="Unassembled WGS sequence"/>
</dbReference>
<keyword evidence="3" id="KW-0804">Transcription</keyword>
<evidence type="ECO:0000313" key="6">
    <source>
        <dbReference type="Proteomes" id="UP000774130"/>
    </source>
</evidence>
<dbReference type="PROSITE" id="PS00894">
    <property type="entry name" value="HTH_DEOR_1"/>
    <property type="match status" value="1"/>
</dbReference>
<dbReference type="PANTHER" id="PTHR30363">
    <property type="entry name" value="HTH-TYPE TRANSCRIPTIONAL REGULATOR SRLR-RELATED"/>
    <property type="match status" value="1"/>
</dbReference>
<evidence type="ECO:0000313" key="5">
    <source>
        <dbReference type="EMBL" id="MBV7391315.1"/>
    </source>
</evidence>
<keyword evidence="6" id="KW-1185">Reference proteome</keyword>
<protein>
    <submittedName>
        <fullName evidence="5">DeoR/GlpR family DNA-binding transcription regulator</fullName>
    </submittedName>
</protein>
<dbReference type="Pfam" id="PF00455">
    <property type="entry name" value="DeoRC"/>
    <property type="match status" value="1"/>
</dbReference>
<dbReference type="RefSeq" id="WP_218326465.1">
    <property type="nucleotide sequence ID" value="NZ_JAHUZB010000004.1"/>
</dbReference>
<gene>
    <name evidence="5" type="ORF">KUA55_11550</name>
</gene>
<dbReference type="PANTHER" id="PTHR30363:SF44">
    <property type="entry name" value="AGA OPERON TRANSCRIPTIONAL REPRESSOR-RELATED"/>
    <property type="match status" value="1"/>
</dbReference>
<proteinExistence type="predicted"/>
<dbReference type="InterPro" id="IPR018356">
    <property type="entry name" value="Tscrpt_reg_HTH_DeoR_CS"/>
</dbReference>
<keyword evidence="1" id="KW-0805">Transcription regulation</keyword>
<sequence>MKLHKRQEEILDVLAKKKFQTVSSLAKQFFSSEATIRRDLTQLEKRGDVERVNGGAFYVKDAHLERPISVTNLDNGDKKAIVAALALDYISENQIIFLDSSSTCFYLAQKLSYFNNLTIVTNGLLTAHMLSEETNNRIFSTGGEVYSKRSSVNGYHALRYIEEHNADLLFLSCKGINTHGITDLTESEALVKKSFHKKTAKTILLVDSSKFSTAFFCEALTLNQIDVLITDAKLPLDLEKACLENDIEVILPAE</sequence>
<organism evidence="5 6">
    <name type="scientific">Enterococcus alishanensis</name>
    <dbReference type="NCBI Taxonomy" id="1303817"/>
    <lineage>
        <taxon>Bacteria</taxon>
        <taxon>Bacillati</taxon>
        <taxon>Bacillota</taxon>
        <taxon>Bacilli</taxon>
        <taxon>Lactobacillales</taxon>
        <taxon>Enterococcaceae</taxon>
        <taxon>Enterococcus</taxon>
    </lineage>
</organism>
<dbReference type="Pfam" id="PF08220">
    <property type="entry name" value="HTH_DeoR"/>
    <property type="match status" value="1"/>
</dbReference>
<reference evidence="5 6" key="1">
    <citation type="submission" date="2021-06" db="EMBL/GenBank/DDBJ databases">
        <title>Enterococcus alishanensis sp. nov., a novel lactic acid bacterium isolated from fresh coffee beans.</title>
        <authorList>
            <person name="Chen Y.-S."/>
        </authorList>
    </citation>
    <scope>NUCLEOTIDE SEQUENCE [LARGE SCALE GENOMIC DNA]</scope>
    <source>
        <strain evidence="5 6">ALS3</strain>
    </source>
</reference>